<keyword evidence="3" id="KW-0596">Phosphopantetheine</keyword>
<dbReference type="Proteomes" id="UP001221411">
    <property type="component" value="Unassembled WGS sequence"/>
</dbReference>
<dbReference type="EMBL" id="JAQNDO010000001">
    <property type="protein sequence ID" value="MDC0747873.1"/>
    <property type="molecule type" value="Genomic_DNA"/>
</dbReference>
<dbReference type="InterPro" id="IPR020841">
    <property type="entry name" value="PKS_Beta-ketoAc_synthase_dom"/>
</dbReference>
<evidence type="ECO:0000256" key="45">
    <source>
        <dbReference type="ARBA" id="ARBA00049171"/>
    </source>
</evidence>
<evidence type="ECO:0000256" key="9">
    <source>
        <dbReference type="ARBA" id="ARBA00023239"/>
    </source>
</evidence>
<evidence type="ECO:0000256" key="6">
    <source>
        <dbReference type="ARBA" id="ARBA00022737"/>
    </source>
</evidence>
<comment type="catalytic activity">
    <reaction evidence="36">
        <text>(2E)-octenoyl-[ACP] + NADPH + H(+) = octanoyl-[ACP] + NADP(+)</text>
        <dbReference type="Rhea" id="RHEA:41848"/>
        <dbReference type="Rhea" id="RHEA-COMP:9635"/>
        <dbReference type="Rhea" id="RHEA-COMP:9636"/>
        <dbReference type="ChEBI" id="CHEBI:15378"/>
        <dbReference type="ChEBI" id="CHEBI:57783"/>
        <dbReference type="ChEBI" id="CHEBI:58349"/>
        <dbReference type="ChEBI" id="CHEBI:78462"/>
        <dbReference type="ChEBI" id="CHEBI:78463"/>
    </reaction>
    <physiologicalReaction direction="left-to-right" evidence="36">
        <dbReference type="Rhea" id="RHEA:41849"/>
    </physiologicalReaction>
</comment>
<comment type="catalytic activity">
    <reaction evidence="12">
        <text>(3R)-hydroxydodecanoyl-[ACP] = (2E)-dodecenoyl-[ACP] + H2O</text>
        <dbReference type="Rhea" id="RHEA:41876"/>
        <dbReference type="Rhea" id="RHEA-COMP:9642"/>
        <dbReference type="Rhea" id="RHEA-COMP:9643"/>
        <dbReference type="ChEBI" id="CHEBI:15377"/>
        <dbReference type="ChEBI" id="CHEBI:78470"/>
        <dbReference type="ChEBI" id="CHEBI:78472"/>
    </reaction>
    <physiologicalReaction direction="left-to-right" evidence="12">
        <dbReference type="Rhea" id="RHEA:41877"/>
    </physiologicalReaction>
</comment>
<dbReference type="InterPro" id="IPR014031">
    <property type="entry name" value="Ketoacyl_synth_C"/>
</dbReference>
<feature type="domain" description="Ketosynthase family 3 (KS3)" evidence="54">
    <location>
        <begin position="42"/>
        <end position="468"/>
    </location>
</feature>
<evidence type="ECO:0000256" key="24">
    <source>
        <dbReference type="ARBA" id="ARBA00047400"/>
    </source>
</evidence>
<dbReference type="SMART" id="SM00827">
    <property type="entry name" value="PKS_AT"/>
    <property type="match status" value="1"/>
</dbReference>
<dbReference type="InterPro" id="IPR013154">
    <property type="entry name" value="ADH-like_N"/>
</dbReference>
<dbReference type="CDD" id="cd00833">
    <property type="entry name" value="PKS"/>
    <property type="match status" value="1"/>
</dbReference>
<dbReference type="InterPro" id="IPR036291">
    <property type="entry name" value="NAD(P)-bd_dom_sf"/>
</dbReference>
<dbReference type="SMART" id="SM00823">
    <property type="entry name" value="PKS_PP"/>
    <property type="match status" value="2"/>
</dbReference>
<dbReference type="CDD" id="cd08955">
    <property type="entry name" value="KR_2_FAS_SDR_x"/>
    <property type="match status" value="1"/>
</dbReference>
<evidence type="ECO:0000259" key="53">
    <source>
        <dbReference type="PROSITE" id="PS50075"/>
    </source>
</evidence>
<proteinExistence type="inferred from homology"/>
<comment type="catalytic activity">
    <reaction evidence="46">
        <text>3-oxododecanoyl-[ACP] + NADPH + H(+) = (3R)-hydroxydodecanoyl-[ACP] + NADP(+)</text>
        <dbReference type="Rhea" id="RHEA:41872"/>
        <dbReference type="Rhea" id="RHEA-COMP:9641"/>
        <dbReference type="Rhea" id="RHEA-COMP:9642"/>
        <dbReference type="ChEBI" id="CHEBI:15378"/>
        <dbReference type="ChEBI" id="CHEBI:57783"/>
        <dbReference type="ChEBI" id="CHEBI:58349"/>
        <dbReference type="ChEBI" id="CHEBI:78469"/>
        <dbReference type="ChEBI" id="CHEBI:78470"/>
    </reaction>
    <physiologicalReaction direction="left-to-right" evidence="46">
        <dbReference type="Rhea" id="RHEA:41873"/>
    </physiologicalReaction>
</comment>
<dbReference type="PROSITE" id="PS52019">
    <property type="entry name" value="PKS_MFAS_DH"/>
    <property type="match status" value="1"/>
</dbReference>
<dbReference type="InterPro" id="IPR001031">
    <property type="entry name" value="Thioesterase"/>
</dbReference>
<comment type="catalytic activity">
    <reaction evidence="24">
        <text>a (3R)-hydroxyacyl-[ACP] + NADP(+) = a 3-oxoacyl-[ACP] + NADPH + H(+)</text>
        <dbReference type="Rhea" id="RHEA:17397"/>
        <dbReference type="Rhea" id="RHEA-COMP:9916"/>
        <dbReference type="Rhea" id="RHEA-COMP:9945"/>
        <dbReference type="ChEBI" id="CHEBI:15378"/>
        <dbReference type="ChEBI" id="CHEBI:57783"/>
        <dbReference type="ChEBI" id="CHEBI:58349"/>
        <dbReference type="ChEBI" id="CHEBI:78776"/>
        <dbReference type="ChEBI" id="CHEBI:78827"/>
        <dbReference type="EC" id="1.1.1.100"/>
    </reaction>
    <physiologicalReaction direction="right-to-left" evidence="24">
        <dbReference type="Rhea" id="RHEA:17399"/>
    </physiologicalReaction>
</comment>
<evidence type="ECO:0000256" key="2">
    <source>
        <dbReference type="ARBA" id="ARBA00005189"/>
    </source>
</evidence>
<dbReference type="Gene3D" id="3.30.559.30">
    <property type="entry name" value="Nonribosomal peptide synthetase, condensation domain"/>
    <property type="match status" value="1"/>
</dbReference>
<dbReference type="PROSITE" id="PS00012">
    <property type="entry name" value="PHOSPHOPANTETHEINE"/>
    <property type="match status" value="1"/>
</dbReference>
<dbReference type="Pfam" id="PF00668">
    <property type="entry name" value="Condensation"/>
    <property type="match status" value="1"/>
</dbReference>
<dbReference type="Gene3D" id="3.40.50.720">
    <property type="entry name" value="NAD(P)-binding Rossmann-like Domain"/>
    <property type="match status" value="3"/>
</dbReference>
<comment type="similarity">
    <text evidence="21">In the C-terminal section; belongs to the NRP synthetase family.</text>
</comment>
<comment type="catalytic activity">
    <reaction evidence="41">
        <text>hexadecanoyl-[ACP] + H2O = hexadecanoate + holo-[ACP] + H(+)</text>
        <dbReference type="Rhea" id="RHEA:41932"/>
        <dbReference type="Rhea" id="RHEA-COMP:9652"/>
        <dbReference type="Rhea" id="RHEA-COMP:9685"/>
        <dbReference type="ChEBI" id="CHEBI:7896"/>
        <dbReference type="ChEBI" id="CHEBI:15377"/>
        <dbReference type="ChEBI" id="CHEBI:15378"/>
        <dbReference type="ChEBI" id="CHEBI:64479"/>
        <dbReference type="ChEBI" id="CHEBI:78483"/>
        <dbReference type="EC" id="3.1.2.14"/>
    </reaction>
    <physiologicalReaction direction="left-to-right" evidence="41">
        <dbReference type="Rhea" id="RHEA:41933"/>
    </physiologicalReaction>
</comment>
<comment type="catalytic activity">
    <reaction evidence="47">
        <text>3-oxohexadecanoyl-[ACP] + NADPH + H(+) = (3R)-hydroxyhexadecanoyl-[ACP] + NADP(+)</text>
        <dbReference type="Rhea" id="RHEA:41904"/>
        <dbReference type="Rhea" id="RHEA-COMP:9649"/>
        <dbReference type="Rhea" id="RHEA-COMP:9650"/>
        <dbReference type="ChEBI" id="CHEBI:15378"/>
        <dbReference type="ChEBI" id="CHEBI:57783"/>
        <dbReference type="ChEBI" id="CHEBI:58349"/>
        <dbReference type="ChEBI" id="CHEBI:78478"/>
        <dbReference type="ChEBI" id="CHEBI:78480"/>
    </reaction>
    <physiologicalReaction direction="left-to-right" evidence="47">
        <dbReference type="Rhea" id="RHEA:41905"/>
    </physiologicalReaction>
</comment>
<dbReference type="PANTHER" id="PTHR43775:SF37">
    <property type="entry name" value="SI:DKEY-61P9.11"/>
    <property type="match status" value="1"/>
</dbReference>
<accession>A0ABT5F386</accession>
<comment type="catalytic activity">
    <reaction evidence="32">
        <text>acetyl-[ACP] + malonyl-[ACP] + H(+) = 3-oxobutanoyl-[ACP] + holo-[ACP] + CO2</text>
        <dbReference type="Rhea" id="RHEA:41800"/>
        <dbReference type="Rhea" id="RHEA-COMP:9621"/>
        <dbReference type="Rhea" id="RHEA-COMP:9623"/>
        <dbReference type="Rhea" id="RHEA-COMP:9625"/>
        <dbReference type="Rhea" id="RHEA-COMP:9685"/>
        <dbReference type="ChEBI" id="CHEBI:15378"/>
        <dbReference type="ChEBI" id="CHEBI:16526"/>
        <dbReference type="ChEBI" id="CHEBI:64479"/>
        <dbReference type="ChEBI" id="CHEBI:78446"/>
        <dbReference type="ChEBI" id="CHEBI:78449"/>
        <dbReference type="ChEBI" id="CHEBI:78450"/>
    </reaction>
    <physiologicalReaction direction="left-to-right" evidence="32">
        <dbReference type="Rhea" id="RHEA:41801"/>
    </physiologicalReaction>
</comment>
<dbReference type="Gene3D" id="3.30.70.3290">
    <property type="match status" value="1"/>
</dbReference>
<dbReference type="InterPro" id="IPR001242">
    <property type="entry name" value="Condensation_dom"/>
</dbReference>
<evidence type="ECO:0000256" key="23">
    <source>
        <dbReference type="ARBA" id="ARBA00047394"/>
    </source>
</evidence>
<dbReference type="InterPro" id="IPR014030">
    <property type="entry name" value="Ketoacyl_synth_N"/>
</dbReference>
<comment type="catalytic activity">
    <reaction evidence="19">
        <text>(3R)-hydroxybutanoyl-[ACP] = (2E)-butenoyl-[ACP] + H2O</text>
        <dbReference type="Rhea" id="RHEA:41808"/>
        <dbReference type="Rhea" id="RHEA-COMP:9626"/>
        <dbReference type="Rhea" id="RHEA-COMP:9627"/>
        <dbReference type="ChEBI" id="CHEBI:15377"/>
        <dbReference type="ChEBI" id="CHEBI:78451"/>
        <dbReference type="ChEBI" id="CHEBI:78453"/>
    </reaction>
    <physiologicalReaction direction="left-to-right" evidence="19">
        <dbReference type="Rhea" id="RHEA:41809"/>
    </physiologicalReaction>
</comment>
<dbReference type="InterPro" id="IPR049551">
    <property type="entry name" value="PKS_DH_C"/>
</dbReference>
<evidence type="ECO:0000256" key="20">
    <source>
        <dbReference type="ARBA" id="ARBA00023442"/>
    </source>
</evidence>
<comment type="catalytic activity">
    <reaction evidence="42">
        <text>3-oxotetradecanoyl-[ACP] + NADPH + H(+) = (3R)-hydroxytetradecanoyl-[ACP] + NADP(+)</text>
        <dbReference type="Rhea" id="RHEA:41888"/>
        <dbReference type="Rhea" id="RHEA-COMP:9645"/>
        <dbReference type="Rhea" id="RHEA-COMP:9646"/>
        <dbReference type="ChEBI" id="CHEBI:15378"/>
        <dbReference type="ChEBI" id="CHEBI:57783"/>
        <dbReference type="ChEBI" id="CHEBI:58349"/>
        <dbReference type="ChEBI" id="CHEBI:78473"/>
        <dbReference type="ChEBI" id="CHEBI:78474"/>
    </reaction>
    <physiologicalReaction direction="left-to-right" evidence="42">
        <dbReference type="Rhea" id="RHEA:41889"/>
    </physiologicalReaction>
</comment>
<dbReference type="Gene3D" id="3.10.129.110">
    <property type="entry name" value="Polyketide synthase dehydratase"/>
    <property type="match status" value="1"/>
</dbReference>
<evidence type="ECO:0000256" key="43">
    <source>
        <dbReference type="ARBA" id="ARBA00049019"/>
    </source>
</evidence>
<dbReference type="SUPFAM" id="SSF52151">
    <property type="entry name" value="FabD/lysophospholipase-like"/>
    <property type="match status" value="1"/>
</dbReference>
<protein>
    <submittedName>
        <fullName evidence="56">Amino acid adenylation domain-containing protein</fullName>
    </submittedName>
</protein>
<dbReference type="InterPro" id="IPR020806">
    <property type="entry name" value="PKS_PP-bd"/>
</dbReference>
<comment type="catalytic activity">
    <reaction evidence="14">
        <text>(3R)-hydroxydecanoyl-[ACP] = (2E)-decenoyl-[ACP] + H2O</text>
        <dbReference type="Rhea" id="RHEA:41860"/>
        <dbReference type="Rhea" id="RHEA-COMP:9638"/>
        <dbReference type="Rhea" id="RHEA-COMP:9639"/>
        <dbReference type="ChEBI" id="CHEBI:15377"/>
        <dbReference type="ChEBI" id="CHEBI:78466"/>
        <dbReference type="ChEBI" id="CHEBI:78467"/>
    </reaction>
    <physiologicalReaction direction="left-to-right" evidence="14">
        <dbReference type="Rhea" id="RHEA:41861"/>
    </physiologicalReaction>
</comment>
<dbReference type="Pfam" id="PF16197">
    <property type="entry name" value="KAsynt_C_assoc"/>
    <property type="match status" value="1"/>
</dbReference>
<dbReference type="Gene3D" id="2.30.38.10">
    <property type="entry name" value="Luciferase, Domain 3"/>
    <property type="match status" value="1"/>
</dbReference>
<dbReference type="InterPro" id="IPR020845">
    <property type="entry name" value="AMP-binding_CS"/>
</dbReference>
<comment type="cofactor">
    <cofactor evidence="1">
        <name>pantetheine 4'-phosphate</name>
        <dbReference type="ChEBI" id="CHEBI:47942"/>
    </cofactor>
</comment>
<dbReference type="Pfam" id="PF00550">
    <property type="entry name" value="PP-binding"/>
    <property type="match status" value="2"/>
</dbReference>
<comment type="catalytic activity">
    <reaction evidence="40">
        <text>holo-[ACP] + acetyl-CoA = acetyl-[ACP] + CoA</text>
        <dbReference type="Rhea" id="RHEA:41788"/>
        <dbReference type="Rhea" id="RHEA-COMP:9621"/>
        <dbReference type="Rhea" id="RHEA-COMP:9685"/>
        <dbReference type="ChEBI" id="CHEBI:57287"/>
        <dbReference type="ChEBI" id="CHEBI:57288"/>
        <dbReference type="ChEBI" id="CHEBI:64479"/>
        <dbReference type="ChEBI" id="CHEBI:78446"/>
        <dbReference type="EC" id="2.3.1.38"/>
    </reaction>
    <physiologicalReaction direction="left-to-right" evidence="40">
        <dbReference type="Rhea" id="RHEA:41789"/>
    </physiologicalReaction>
</comment>
<comment type="catalytic activity">
    <reaction evidence="11">
        <text>(3R)-hydroxyoctanoyl-[ACP] = (2E)-octenoyl-[ACP] + H2O</text>
        <dbReference type="Rhea" id="RHEA:41844"/>
        <dbReference type="Rhea" id="RHEA-COMP:9634"/>
        <dbReference type="Rhea" id="RHEA-COMP:9635"/>
        <dbReference type="ChEBI" id="CHEBI:15377"/>
        <dbReference type="ChEBI" id="CHEBI:78461"/>
        <dbReference type="ChEBI" id="CHEBI:78462"/>
    </reaction>
    <physiologicalReaction direction="left-to-right" evidence="11">
        <dbReference type="Rhea" id="RHEA:41845"/>
    </physiologicalReaction>
</comment>
<dbReference type="SMART" id="SM00825">
    <property type="entry name" value="PKS_KS"/>
    <property type="match status" value="1"/>
</dbReference>
<feature type="active site" description="Proton donor; for dehydratase activity" evidence="52">
    <location>
        <position position="1133"/>
    </location>
</feature>
<dbReference type="SUPFAM" id="SSF52777">
    <property type="entry name" value="CoA-dependent acyltransferases"/>
    <property type="match status" value="2"/>
</dbReference>
<evidence type="ECO:0000256" key="12">
    <source>
        <dbReference type="ARBA" id="ARBA00023351"/>
    </source>
</evidence>
<evidence type="ECO:0000256" key="21">
    <source>
        <dbReference type="ARBA" id="ARBA00029443"/>
    </source>
</evidence>
<dbReference type="InterPro" id="IPR036736">
    <property type="entry name" value="ACP-like_sf"/>
</dbReference>
<evidence type="ECO:0000256" key="40">
    <source>
        <dbReference type="ARBA" id="ARBA00048691"/>
    </source>
</evidence>
<comment type="catalytic activity">
    <reaction evidence="25">
        <text>3-oxodecanoyl-[ACP] + NADPH + H(+) = (3R)-hydroxydecanoyl-[ACP] + NADP(+)</text>
        <dbReference type="Rhea" id="RHEA:41856"/>
        <dbReference type="Rhea" id="RHEA-COMP:9637"/>
        <dbReference type="Rhea" id="RHEA-COMP:9638"/>
        <dbReference type="ChEBI" id="CHEBI:15378"/>
        <dbReference type="ChEBI" id="CHEBI:57783"/>
        <dbReference type="ChEBI" id="CHEBI:58349"/>
        <dbReference type="ChEBI" id="CHEBI:78464"/>
        <dbReference type="ChEBI" id="CHEBI:78466"/>
    </reaction>
    <physiologicalReaction direction="left-to-right" evidence="25">
        <dbReference type="Rhea" id="RHEA:41857"/>
    </physiologicalReaction>
</comment>
<dbReference type="InterPro" id="IPR023213">
    <property type="entry name" value="CAT-like_dom_sf"/>
</dbReference>
<dbReference type="SMART" id="SM01294">
    <property type="entry name" value="PKS_PP_betabranch"/>
    <property type="match status" value="1"/>
</dbReference>
<dbReference type="SMART" id="SM00824">
    <property type="entry name" value="PKS_TE"/>
    <property type="match status" value="1"/>
</dbReference>
<dbReference type="InterPro" id="IPR016036">
    <property type="entry name" value="Malonyl_transacylase_ACP-bd"/>
</dbReference>
<comment type="catalytic activity">
    <reaction evidence="48">
        <text>3-oxooctanoyl-[ACP] + NADPH + H(+) = (3R)-hydroxyoctanoyl-[ACP] + NADP(+)</text>
        <dbReference type="Rhea" id="RHEA:41840"/>
        <dbReference type="Rhea" id="RHEA-COMP:9633"/>
        <dbReference type="Rhea" id="RHEA-COMP:9634"/>
        <dbReference type="ChEBI" id="CHEBI:15378"/>
        <dbReference type="ChEBI" id="CHEBI:57783"/>
        <dbReference type="ChEBI" id="CHEBI:58349"/>
        <dbReference type="ChEBI" id="CHEBI:78460"/>
        <dbReference type="ChEBI" id="CHEBI:78461"/>
    </reaction>
    <physiologicalReaction direction="left-to-right" evidence="48">
        <dbReference type="Rhea" id="RHEA:41841"/>
    </physiologicalReaction>
</comment>
<comment type="function">
    <text evidence="20">Fatty acid synthetase is a multifunctional enzyme that catalyzes the de novo biosynthesis of long-chain saturated fatty acids starting from acetyl-CoA and malonyl-CoA in the presence of NADPH. This multifunctional protein contains 7 catalytic activities and a site for the binding of the prosthetic group 4'-phosphopantetheine of the acyl carrier protein ([ACP]) domain.</text>
</comment>
<evidence type="ECO:0000256" key="1">
    <source>
        <dbReference type="ARBA" id="ARBA00001957"/>
    </source>
</evidence>
<dbReference type="SUPFAM" id="SSF47336">
    <property type="entry name" value="ACP-like"/>
    <property type="match status" value="2"/>
</dbReference>
<evidence type="ECO:0000256" key="18">
    <source>
        <dbReference type="ARBA" id="ARBA00023401"/>
    </source>
</evidence>
<dbReference type="Pfam" id="PF00698">
    <property type="entry name" value="Acyl_transf_1"/>
    <property type="match status" value="1"/>
</dbReference>
<comment type="catalytic activity">
    <reaction evidence="34">
        <text>(2E)-dodecenoyl-[ACP] + NADPH + H(+) = dodecanoyl-[ACP] + NADP(+)</text>
        <dbReference type="Rhea" id="RHEA:41880"/>
        <dbReference type="Rhea" id="RHEA-COMP:9643"/>
        <dbReference type="Rhea" id="RHEA-COMP:9644"/>
        <dbReference type="ChEBI" id="CHEBI:15378"/>
        <dbReference type="ChEBI" id="CHEBI:57783"/>
        <dbReference type="ChEBI" id="CHEBI:58349"/>
        <dbReference type="ChEBI" id="CHEBI:65264"/>
        <dbReference type="ChEBI" id="CHEBI:78472"/>
    </reaction>
    <physiologicalReaction direction="left-to-right" evidence="34">
        <dbReference type="Rhea" id="RHEA:41881"/>
    </physiologicalReaction>
</comment>
<comment type="catalytic activity">
    <reaction evidence="37">
        <text>a fatty acyl-[ACP] + malonyl-[ACP] + H(+) = a 3-oxoacyl-[ACP] + holo-[ACP] + CO2</text>
        <dbReference type="Rhea" id="RHEA:22836"/>
        <dbReference type="Rhea" id="RHEA-COMP:9623"/>
        <dbReference type="Rhea" id="RHEA-COMP:9685"/>
        <dbReference type="Rhea" id="RHEA-COMP:9916"/>
        <dbReference type="Rhea" id="RHEA-COMP:14125"/>
        <dbReference type="ChEBI" id="CHEBI:15378"/>
        <dbReference type="ChEBI" id="CHEBI:16526"/>
        <dbReference type="ChEBI" id="CHEBI:64479"/>
        <dbReference type="ChEBI" id="CHEBI:78449"/>
        <dbReference type="ChEBI" id="CHEBI:78776"/>
        <dbReference type="ChEBI" id="CHEBI:138651"/>
        <dbReference type="EC" id="2.3.1.41"/>
    </reaction>
    <physiologicalReaction direction="left-to-right" evidence="37">
        <dbReference type="Rhea" id="RHEA:22837"/>
    </physiologicalReaction>
</comment>
<dbReference type="SUPFAM" id="SSF53901">
    <property type="entry name" value="Thiolase-like"/>
    <property type="match status" value="1"/>
</dbReference>
<evidence type="ECO:0000256" key="33">
    <source>
        <dbReference type="ARBA" id="ARBA00048051"/>
    </source>
</evidence>
<evidence type="ECO:0000256" key="25">
    <source>
        <dbReference type="ARBA" id="ARBA00047440"/>
    </source>
</evidence>
<evidence type="ECO:0000256" key="52">
    <source>
        <dbReference type="PROSITE-ProRule" id="PRU01363"/>
    </source>
</evidence>
<evidence type="ECO:0000256" key="44">
    <source>
        <dbReference type="ARBA" id="ARBA00049109"/>
    </source>
</evidence>
<evidence type="ECO:0000256" key="41">
    <source>
        <dbReference type="ARBA" id="ARBA00048704"/>
    </source>
</evidence>
<evidence type="ECO:0000256" key="32">
    <source>
        <dbReference type="ARBA" id="ARBA00047961"/>
    </source>
</evidence>
<dbReference type="InterPro" id="IPR032821">
    <property type="entry name" value="PKS_assoc"/>
</dbReference>
<dbReference type="InterPro" id="IPR042104">
    <property type="entry name" value="PKS_dehydratase_sf"/>
</dbReference>
<comment type="catalytic activity">
    <reaction evidence="15">
        <text>a (3R)-hydroxyacyl-[ACP] = a (2E)-enoyl-[ACP] + H2O</text>
        <dbReference type="Rhea" id="RHEA:13097"/>
        <dbReference type="Rhea" id="RHEA-COMP:9925"/>
        <dbReference type="Rhea" id="RHEA-COMP:9945"/>
        <dbReference type="ChEBI" id="CHEBI:15377"/>
        <dbReference type="ChEBI" id="CHEBI:78784"/>
        <dbReference type="ChEBI" id="CHEBI:78827"/>
        <dbReference type="EC" id="4.2.1.59"/>
    </reaction>
    <physiologicalReaction direction="left-to-right" evidence="15">
        <dbReference type="Rhea" id="RHEA:13098"/>
    </physiologicalReaction>
</comment>
<evidence type="ECO:0000256" key="4">
    <source>
        <dbReference type="ARBA" id="ARBA00022553"/>
    </source>
</evidence>
<dbReference type="InterPro" id="IPR010071">
    <property type="entry name" value="AA_adenyl_dom"/>
</dbReference>
<dbReference type="PROSITE" id="PS00606">
    <property type="entry name" value="KS3_1"/>
    <property type="match status" value="1"/>
</dbReference>
<comment type="catalytic activity">
    <reaction evidence="49">
        <text>butanoyl-[ACP] + malonyl-[ACP] + H(+) = 3-oxohexanoyl-[ACP] + holo-[ACP] + CO2</text>
        <dbReference type="Rhea" id="RHEA:41820"/>
        <dbReference type="Rhea" id="RHEA-COMP:9623"/>
        <dbReference type="Rhea" id="RHEA-COMP:9628"/>
        <dbReference type="Rhea" id="RHEA-COMP:9629"/>
        <dbReference type="Rhea" id="RHEA-COMP:9685"/>
        <dbReference type="ChEBI" id="CHEBI:15378"/>
        <dbReference type="ChEBI" id="CHEBI:16526"/>
        <dbReference type="ChEBI" id="CHEBI:64479"/>
        <dbReference type="ChEBI" id="CHEBI:78449"/>
        <dbReference type="ChEBI" id="CHEBI:78454"/>
        <dbReference type="ChEBI" id="CHEBI:78456"/>
    </reaction>
    <physiologicalReaction direction="left-to-right" evidence="49">
        <dbReference type="Rhea" id="RHEA:41821"/>
    </physiologicalReaction>
</comment>
<dbReference type="PROSITE" id="PS52004">
    <property type="entry name" value="KS3_2"/>
    <property type="match status" value="1"/>
</dbReference>
<keyword evidence="10" id="KW-0511">Multifunctional enzyme</keyword>
<dbReference type="Pfam" id="PF00109">
    <property type="entry name" value="ketoacyl-synt"/>
    <property type="match status" value="1"/>
</dbReference>
<dbReference type="SUPFAM" id="SSF50129">
    <property type="entry name" value="GroES-like"/>
    <property type="match status" value="1"/>
</dbReference>
<evidence type="ECO:0000256" key="50">
    <source>
        <dbReference type="ARBA" id="ARBA00049521"/>
    </source>
</evidence>
<evidence type="ECO:0000256" key="49">
    <source>
        <dbReference type="ARBA" id="ARBA00049449"/>
    </source>
</evidence>
<evidence type="ECO:0000256" key="42">
    <source>
        <dbReference type="ARBA" id="ARBA00048935"/>
    </source>
</evidence>
<dbReference type="InterPro" id="IPR016039">
    <property type="entry name" value="Thiolase-like"/>
</dbReference>
<comment type="catalytic activity">
    <reaction evidence="26">
        <text>tetradecanoyl-[ACP] + malonyl-[ACP] + H(+) = 3-oxohexadecanoyl-[ACP] + holo-[ACP] + CO2</text>
        <dbReference type="Rhea" id="RHEA:41900"/>
        <dbReference type="Rhea" id="RHEA-COMP:9623"/>
        <dbReference type="Rhea" id="RHEA-COMP:9648"/>
        <dbReference type="Rhea" id="RHEA-COMP:9649"/>
        <dbReference type="Rhea" id="RHEA-COMP:9685"/>
        <dbReference type="ChEBI" id="CHEBI:15378"/>
        <dbReference type="ChEBI" id="CHEBI:16526"/>
        <dbReference type="ChEBI" id="CHEBI:64479"/>
        <dbReference type="ChEBI" id="CHEBI:78449"/>
        <dbReference type="ChEBI" id="CHEBI:78477"/>
        <dbReference type="ChEBI" id="CHEBI:78478"/>
    </reaction>
    <physiologicalReaction direction="left-to-right" evidence="26">
        <dbReference type="Rhea" id="RHEA:41901"/>
    </physiologicalReaction>
</comment>
<name>A0ABT5F386_9BACT</name>
<dbReference type="InterPro" id="IPR000873">
    <property type="entry name" value="AMP-dep_synth/lig_dom"/>
</dbReference>
<evidence type="ECO:0000256" key="17">
    <source>
        <dbReference type="ARBA" id="ARBA00023399"/>
    </source>
</evidence>
<evidence type="ECO:0000256" key="36">
    <source>
        <dbReference type="ARBA" id="ARBA00048420"/>
    </source>
</evidence>
<feature type="region of interest" description="C-terminal hotdog fold" evidence="52">
    <location>
        <begin position="1074"/>
        <end position="1218"/>
    </location>
</feature>
<dbReference type="CDD" id="cd05930">
    <property type="entry name" value="A_NRPS"/>
    <property type="match status" value="1"/>
</dbReference>
<dbReference type="InterPro" id="IPR016035">
    <property type="entry name" value="Acyl_Trfase/lysoPLipase"/>
</dbReference>
<evidence type="ECO:0000256" key="38">
    <source>
        <dbReference type="ARBA" id="ARBA00048571"/>
    </source>
</evidence>
<comment type="pathway">
    <text evidence="2">Lipid metabolism.</text>
</comment>
<dbReference type="Pfam" id="PF00975">
    <property type="entry name" value="Thioesterase"/>
    <property type="match status" value="1"/>
</dbReference>
<dbReference type="CDD" id="cd19531">
    <property type="entry name" value="LCL_NRPS-like"/>
    <property type="match status" value="1"/>
</dbReference>
<comment type="catalytic activity">
    <reaction evidence="39">
        <text>a 2,3-saturated acyl-[ACP] + NADP(+) = a (2E)-enoyl-[ACP] + NADPH + H(+)</text>
        <dbReference type="Rhea" id="RHEA:22564"/>
        <dbReference type="Rhea" id="RHEA-COMP:9925"/>
        <dbReference type="Rhea" id="RHEA-COMP:9926"/>
        <dbReference type="ChEBI" id="CHEBI:15378"/>
        <dbReference type="ChEBI" id="CHEBI:57783"/>
        <dbReference type="ChEBI" id="CHEBI:58349"/>
        <dbReference type="ChEBI" id="CHEBI:78784"/>
        <dbReference type="ChEBI" id="CHEBI:78785"/>
        <dbReference type="EC" id="1.3.1.39"/>
    </reaction>
    <physiologicalReaction direction="right-to-left" evidence="39">
        <dbReference type="Rhea" id="RHEA:22566"/>
    </physiologicalReaction>
</comment>
<evidence type="ECO:0000256" key="3">
    <source>
        <dbReference type="ARBA" id="ARBA00022450"/>
    </source>
</evidence>
<comment type="catalytic activity">
    <reaction evidence="45">
        <text>(2E)-tetradecenoyl-[ACP] + NADPH + H(+) = tetradecanoyl-[ACP] + NADP(+)</text>
        <dbReference type="Rhea" id="RHEA:41896"/>
        <dbReference type="Rhea" id="RHEA-COMP:9647"/>
        <dbReference type="Rhea" id="RHEA-COMP:9648"/>
        <dbReference type="ChEBI" id="CHEBI:15378"/>
        <dbReference type="ChEBI" id="CHEBI:57783"/>
        <dbReference type="ChEBI" id="CHEBI:58349"/>
        <dbReference type="ChEBI" id="CHEBI:78475"/>
        <dbReference type="ChEBI" id="CHEBI:78477"/>
    </reaction>
    <physiologicalReaction direction="left-to-right" evidence="45">
        <dbReference type="Rhea" id="RHEA:41897"/>
    </physiologicalReaction>
</comment>
<dbReference type="Gene3D" id="3.90.180.10">
    <property type="entry name" value="Medium-chain alcohol dehydrogenases, catalytic domain"/>
    <property type="match status" value="1"/>
</dbReference>
<dbReference type="PANTHER" id="PTHR43775">
    <property type="entry name" value="FATTY ACID SYNTHASE"/>
    <property type="match status" value="1"/>
</dbReference>
<dbReference type="InterPro" id="IPR020843">
    <property type="entry name" value="ER"/>
</dbReference>
<dbReference type="InterPro" id="IPR020807">
    <property type="entry name" value="PKS_DH"/>
</dbReference>
<comment type="catalytic activity">
    <reaction evidence="50">
        <text>(2E)-decenoyl-[ACP] + NADPH + H(+) = decanoyl-[ACP] + NADP(+)</text>
        <dbReference type="Rhea" id="RHEA:41864"/>
        <dbReference type="Rhea" id="RHEA-COMP:9639"/>
        <dbReference type="Rhea" id="RHEA-COMP:9640"/>
        <dbReference type="ChEBI" id="CHEBI:15378"/>
        <dbReference type="ChEBI" id="CHEBI:57783"/>
        <dbReference type="ChEBI" id="CHEBI:58349"/>
        <dbReference type="ChEBI" id="CHEBI:78467"/>
        <dbReference type="ChEBI" id="CHEBI:78468"/>
    </reaction>
    <physiologicalReaction direction="left-to-right" evidence="50">
        <dbReference type="Rhea" id="RHEA:41865"/>
    </physiologicalReaction>
</comment>
<comment type="catalytic activity">
    <reaction evidence="51">
        <text>octanoyl-[ACP] + malonyl-[ACP] + H(+) = 3-oxodecanoyl-[ACP] + holo-[ACP] + CO2</text>
        <dbReference type="Rhea" id="RHEA:41852"/>
        <dbReference type="Rhea" id="RHEA-COMP:9623"/>
        <dbReference type="Rhea" id="RHEA-COMP:9636"/>
        <dbReference type="Rhea" id="RHEA-COMP:9637"/>
        <dbReference type="Rhea" id="RHEA-COMP:9685"/>
        <dbReference type="ChEBI" id="CHEBI:15378"/>
        <dbReference type="ChEBI" id="CHEBI:16526"/>
        <dbReference type="ChEBI" id="CHEBI:64479"/>
        <dbReference type="ChEBI" id="CHEBI:78449"/>
        <dbReference type="ChEBI" id="CHEBI:78463"/>
        <dbReference type="ChEBI" id="CHEBI:78464"/>
    </reaction>
    <physiologicalReaction direction="left-to-right" evidence="51">
        <dbReference type="Rhea" id="RHEA:41853"/>
    </physiologicalReaction>
</comment>
<comment type="catalytic activity">
    <reaction evidence="29">
        <text>(2E)-hexadecenoyl-[ACP] + NADPH + H(+) = hexadecanoyl-[ACP] + NADP(+)</text>
        <dbReference type="Rhea" id="RHEA:41912"/>
        <dbReference type="Rhea" id="RHEA-COMP:9651"/>
        <dbReference type="Rhea" id="RHEA-COMP:9652"/>
        <dbReference type="ChEBI" id="CHEBI:15378"/>
        <dbReference type="ChEBI" id="CHEBI:57783"/>
        <dbReference type="ChEBI" id="CHEBI:58349"/>
        <dbReference type="ChEBI" id="CHEBI:78481"/>
        <dbReference type="ChEBI" id="CHEBI:78483"/>
    </reaction>
    <physiologicalReaction direction="left-to-right" evidence="29">
        <dbReference type="Rhea" id="RHEA:41913"/>
    </physiologicalReaction>
</comment>
<evidence type="ECO:0000256" key="26">
    <source>
        <dbReference type="ARBA" id="ARBA00047451"/>
    </source>
</evidence>
<dbReference type="InterPro" id="IPR050091">
    <property type="entry name" value="PKS_NRPS_Biosynth_Enz"/>
</dbReference>
<keyword evidence="5" id="KW-0808">Transferase</keyword>
<comment type="catalytic activity">
    <reaction evidence="22">
        <text>3-oxooctadecanoyl-[ACP] + NADPH + H(+) = (3R)-hydroxyoctadecanoyl-[ACP] + NADP(+)</text>
        <dbReference type="Rhea" id="RHEA:41920"/>
        <dbReference type="Rhea" id="RHEA-COMP:9653"/>
        <dbReference type="Rhea" id="RHEA-COMP:9654"/>
        <dbReference type="ChEBI" id="CHEBI:15378"/>
        <dbReference type="ChEBI" id="CHEBI:57783"/>
        <dbReference type="ChEBI" id="CHEBI:58349"/>
        <dbReference type="ChEBI" id="CHEBI:78487"/>
        <dbReference type="ChEBI" id="CHEBI:78488"/>
    </reaction>
    <physiologicalReaction direction="left-to-right" evidence="22">
        <dbReference type="Rhea" id="RHEA:41921"/>
    </physiologicalReaction>
</comment>
<dbReference type="InterPro" id="IPR049552">
    <property type="entry name" value="PKS_DH_N"/>
</dbReference>
<dbReference type="PROSITE" id="PS50075">
    <property type="entry name" value="CARRIER"/>
    <property type="match status" value="2"/>
</dbReference>
<dbReference type="Gene3D" id="1.10.1200.10">
    <property type="entry name" value="ACP-like"/>
    <property type="match status" value="2"/>
</dbReference>
<dbReference type="Gene3D" id="3.40.50.980">
    <property type="match status" value="2"/>
</dbReference>
<evidence type="ECO:0000256" key="30">
    <source>
        <dbReference type="ARBA" id="ARBA00047897"/>
    </source>
</evidence>
<comment type="catalytic activity">
    <reaction evidence="17">
        <text>(3R)-hydroxyoctadecanoyl-[ACP] = (2E)-octadecenoyl-[ACP] + H2O</text>
        <dbReference type="Rhea" id="RHEA:41924"/>
        <dbReference type="Rhea" id="RHEA-COMP:9654"/>
        <dbReference type="Rhea" id="RHEA-COMP:9655"/>
        <dbReference type="ChEBI" id="CHEBI:15377"/>
        <dbReference type="ChEBI" id="CHEBI:78488"/>
        <dbReference type="ChEBI" id="CHEBI:78489"/>
    </reaction>
    <physiologicalReaction direction="left-to-right" evidence="17">
        <dbReference type="Rhea" id="RHEA:41925"/>
    </physiologicalReaction>
</comment>
<feature type="domain" description="PKS/mFAS DH" evidence="55">
    <location>
        <begin position="933"/>
        <end position="1218"/>
    </location>
</feature>
<comment type="catalytic activity">
    <reaction evidence="38">
        <text>3-oxohexanoyl-[ACP] + NADPH + H(+) = (3R)-hydroxyhexanoyl-[ACP] + NADP(+)</text>
        <dbReference type="Rhea" id="RHEA:41824"/>
        <dbReference type="Rhea" id="RHEA-COMP:9629"/>
        <dbReference type="Rhea" id="RHEA-COMP:9630"/>
        <dbReference type="ChEBI" id="CHEBI:15378"/>
        <dbReference type="ChEBI" id="CHEBI:57783"/>
        <dbReference type="ChEBI" id="CHEBI:58349"/>
        <dbReference type="ChEBI" id="CHEBI:78456"/>
        <dbReference type="ChEBI" id="CHEBI:78457"/>
    </reaction>
    <physiologicalReaction direction="left-to-right" evidence="38">
        <dbReference type="Rhea" id="RHEA:41825"/>
    </physiologicalReaction>
</comment>
<dbReference type="Pfam" id="PF08659">
    <property type="entry name" value="KR"/>
    <property type="match status" value="1"/>
</dbReference>
<evidence type="ECO:0000259" key="55">
    <source>
        <dbReference type="PROSITE" id="PS52019"/>
    </source>
</evidence>
<keyword evidence="6" id="KW-0677">Repeat</keyword>
<dbReference type="InterPro" id="IPR001227">
    <property type="entry name" value="Ac_transferase_dom_sf"/>
</dbReference>
<keyword evidence="57" id="KW-1185">Reference proteome</keyword>
<comment type="catalytic activity">
    <reaction evidence="27">
        <text>(2E)-butenoyl-[ACP] + NADPH + H(+) = butanoyl-[ACP] + NADP(+)</text>
        <dbReference type="Rhea" id="RHEA:41812"/>
        <dbReference type="Rhea" id="RHEA-COMP:9627"/>
        <dbReference type="Rhea" id="RHEA-COMP:9628"/>
        <dbReference type="ChEBI" id="CHEBI:15378"/>
        <dbReference type="ChEBI" id="CHEBI:57783"/>
        <dbReference type="ChEBI" id="CHEBI:58349"/>
        <dbReference type="ChEBI" id="CHEBI:78453"/>
        <dbReference type="ChEBI" id="CHEBI:78454"/>
    </reaction>
    <physiologicalReaction direction="left-to-right" evidence="27">
        <dbReference type="Rhea" id="RHEA:41813"/>
    </physiologicalReaction>
</comment>
<dbReference type="CDD" id="cd05195">
    <property type="entry name" value="enoyl_red"/>
    <property type="match status" value="1"/>
</dbReference>
<comment type="catalytic activity">
    <reaction evidence="18">
        <text>(3R)-hydroxyhexadecanoyl-[ACP] = (2E)-hexadecenoyl-[ACP] + H2O</text>
        <dbReference type="Rhea" id="RHEA:41908"/>
        <dbReference type="Rhea" id="RHEA-COMP:9650"/>
        <dbReference type="Rhea" id="RHEA-COMP:9651"/>
        <dbReference type="ChEBI" id="CHEBI:15377"/>
        <dbReference type="ChEBI" id="CHEBI:78480"/>
        <dbReference type="ChEBI" id="CHEBI:78481"/>
    </reaction>
    <physiologicalReaction direction="left-to-right" evidence="18">
        <dbReference type="Rhea" id="RHEA:41909"/>
    </physiologicalReaction>
</comment>
<evidence type="ECO:0000256" key="19">
    <source>
        <dbReference type="ARBA" id="ARBA00023402"/>
    </source>
</evidence>
<dbReference type="Pfam" id="PF02801">
    <property type="entry name" value="Ketoacyl-synt_C"/>
    <property type="match status" value="1"/>
</dbReference>
<dbReference type="InterPro" id="IPR020802">
    <property type="entry name" value="TesA-like"/>
</dbReference>
<comment type="catalytic activity">
    <reaction evidence="43">
        <text>(2E)-octadecenoyl-[ACP] + NADPH + H(+) = octadecanoyl-[ACP] + NADP(+)</text>
        <dbReference type="Rhea" id="RHEA:41928"/>
        <dbReference type="Rhea" id="RHEA-COMP:9655"/>
        <dbReference type="Rhea" id="RHEA-COMP:9656"/>
        <dbReference type="ChEBI" id="CHEBI:15378"/>
        <dbReference type="ChEBI" id="CHEBI:57783"/>
        <dbReference type="ChEBI" id="CHEBI:58349"/>
        <dbReference type="ChEBI" id="CHEBI:78489"/>
        <dbReference type="ChEBI" id="CHEBI:78495"/>
    </reaction>
    <physiologicalReaction direction="left-to-right" evidence="43">
        <dbReference type="Rhea" id="RHEA:41929"/>
    </physiologicalReaction>
</comment>
<dbReference type="SUPFAM" id="SSF53474">
    <property type="entry name" value="alpha/beta-Hydrolases"/>
    <property type="match status" value="1"/>
</dbReference>
<evidence type="ECO:0000256" key="7">
    <source>
        <dbReference type="ARBA" id="ARBA00022799"/>
    </source>
</evidence>
<keyword evidence="8" id="KW-0663">Pyridoxal phosphate</keyword>
<dbReference type="Pfam" id="PF13193">
    <property type="entry name" value="AMP-binding_C"/>
    <property type="match status" value="1"/>
</dbReference>
<dbReference type="SMART" id="SM00822">
    <property type="entry name" value="PKS_KR"/>
    <property type="match status" value="1"/>
</dbReference>
<comment type="catalytic activity">
    <reaction evidence="31">
        <text>3-oxobutanoyl-[ACP] + NADPH + H(+) = (3R)-hydroxybutanoyl-[ACP] + NADP(+)</text>
        <dbReference type="Rhea" id="RHEA:41804"/>
        <dbReference type="Rhea" id="RHEA-COMP:9625"/>
        <dbReference type="Rhea" id="RHEA-COMP:9626"/>
        <dbReference type="ChEBI" id="CHEBI:15378"/>
        <dbReference type="ChEBI" id="CHEBI:57783"/>
        <dbReference type="ChEBI" id="CHEBI:58349"/>
        <dbReference type="ChEBI" id="CHEBI:78450"/>
        <dbReference type="ChEBI" id="CHEBI:78451"/>
    </reaction>
    <physiologicalReaction direction="left-to-right" evidence="31">
        <dbReference type="Rhea" id="RHEA:41805"/>
    </physiologicalReaction>
</comment>
<evidence type="ECO:0000259" key="54">
    <source>
        <dbReference type="PROSITE" id="PS52004"/>
    </source>
</evidence>
<comment type="caution">
    <text evidence="56">The sequence shown here is derived from an EMBL/GenBank/DDBJ whole genome shotgun (WGS) entry which is preliminary data.</text>
</comment>
<dbReference type="SUPFAM" id="SSF56801">
    <property type="entry name" value="Acetyl-CoA synthetase-like"/>
    <property type="match status" value="1"/>
</dbReference>
<feature type="region of interest" description="N-terminal hotdog fold" evidence="52">
    <location>
        <begin position="933"/>
        <end position="1058"/>
    </location>
</feature>
<feature type="active site" description="Proton acceptor; for dehydratase activity" evidence="52">
    <location>
        <position position="966"/>
    </location>
</feature>
<dbReference type="InterPro" id="IPR057326">
    <property type="entry name" value="KR_dom"/>
</dbReference>
<evidence type="ECO:0000313" key="57">
    <source>
        <dbReference type="Proteomes" id="UP001221411"/>
    </source>
</evidence>
<dbReference type="Gene3D" id="3.40.366.10">
    <property type="entry name" value="Malonyl-Coenzyme A Acyl Carrier Protein, domain 2"/>
    <property type="match status" value="1"/>
</dbReference>
<comment type="catalytic activity">
    <reaction evidence="13">
        <text>(3R)-hydroxyhexanoyl-[ACP] = (2E)-hexenoyl-[ACP] + H2O</text>
        <dbReference type="Rhea" id="RHEA:41828"/>
        <dbReference type="Rhea" id="RHEA-COMP:9630"/>
        <dbReference type="Rhea" id="RHEA-COMP:9631"/>
        <dbReference type="ChEBI" id="CHEBI:15377"/>
        <dbReference type="ChEBI" id="CHEBI:78457"/>
        <dbReference type="ChEBI" id="CHEBI:78458"/>
    </reaction>
    <physiologicalReaction direction="left-to-right" evidence="13">
        <dbReference type="Rhea" id="RHEA:41829"/>
    </physiologicalReaction>
</comment>
<evidence type="ECO:0000256" key="37">
    <source>
        <dbReference type="ARBA" id="ARBA00048506"/>
    </source>
</evidence>
<dbReference type="SMART" id="SM00826">
    <property type="entry name" value="PKS_DH"/>
    <property type="match status" value="1"/>
</dbReference>
<comment type="catalytic activity">
    <reaction evidence="44">
        <text>decanoyl-[ACP] + malonyl-[ACP] + H(+) = 3-oxododecanoyl-[ACP] + holo-[ACP] + CO2</text>
        <dbReference type="Rhea" id="RHEA:41868"/>
        <dbReference type="Rhea" id="RHEA-COMP:9623"/>
        <dbReference type="Rhea" id="RHEA-COMP:9640"/>
        <dbReference type="Rhea" id="RHEA-COMP:9641"/>
        <dbReference type="Rhea" id="RHEA-COMP:9685"/>
        <dbReference type="ChEBI" id="CHEBI:15378"/>
        <dbReference type="ChEBI" id="CHEBI:16526"/>
        <dbReference type="ChEBI" id="CHEBI:64479"/>
        <dbReference type="ChEBI" id="CHEBI:78449"/>
        <dbReference type="ChEBI" id="CHEBI:78468"/>
        <dbReference type="ChEBI" id="CHEBI:78469"/>
    </reaction>
    <physiologicalReaction direction="left-to-right" evidence="44">
        <dbReference type="Rhea" id="RHEA:41869"/>
    </physiologicalReaction>
</comment>
<dbReference type="Gene3D" id="3.40.50.1820">
    <property type="entry name" value="alpha/beta hydrolase"/>
    <property type="match status" value="1"/>
</dbReference>
<dbReference type="Pfam" id="PF14765">
    <property type="entry name" value="PS-DH"/>
    <property type="match status" value="1"/>
</dbReference>
<dbReference type="SUPFAM" id="SSF51735">
    <property type="entry name" value="NAD(P)-binding Rossmann-fold domains"/>
    <property type="match status" value="3"/>
</dbReference>
<dbReference type="Pfam" id="PF21089">
    <property type="entry name" value="PKS_DH_N"/>
    <property type="match status" value="1"/>
</dbReference>
<dbReference type="InterPro" id="IPR011032">
    <property type="entry name" value="GroES-like_sf"/>
</dbReference>
<evidence type="ECO:0000256" key="34">
    <source>
        <dbReference type="ARBA" id="ARBA00048281"/>
    </source>
</evidence>
<dbReference type="Gene3D" id="3.30.559.10">
    <property type="entry name" value="Chloramphenicol acetyltransferase-like domain"/>
    <property type="match status" value="1"/>
</dbReference>
<evidence type="ECO:0000256" key="28">
    <source>
        <dbReference type="ARBA" id="ARBA00047578"/>
    </source>
</evidence>
<dbReference type="InterPro" id="IPR013968">
    <property type="entry name" value="PKS_KR"/>
</dbReference>
<dbReference type="SMART" id="SM00829">
    <property type="entry name" value="PKS_ER"/>
    <property type="match status" value="1"/>
</dbReference>
<dbReference type="InterPro" id="IPR025110">
    <property type="entry name" value="AMP-bd_C"/>
</dbReference>
<gene>
    <name evidence="56" type="ORF">POL67_41460</name>
</gene>
<keyword evidence="9" id="KW-0456">Lyase</keyword>
<feature type="domain" description="Carrier" evidence="53">
    <location>
        <begin position="2084"/>
        <end position="2161"/>
    </location>
</feature>
<dbReference type="Pfam" id="PF08240">
    <property type="entry name" value="ADH_N"/>
    <property type="match status" value="1"/>
</dbReference>
<dbReference type="InterPro" id="IPR049900">
    <property type="entry name" value="PKS_mFAS_DH"/>
</dbReference>
<comment type="catalytic activity">
    <reaction evidence="16">
        <text>(3R)-hydroxytetradecanoyl-[ACP] = (2E)-tetradecenoyl-[ACP] + H2O</text>
        <dbReference type="Rhea" id="RHEA:41892"/>
        <dbReference type="Rhea" id="RHEA-COMP:9646"/>
        <dbReference type="Rhea" id="RHEA-COMP:9647"/>
        <dbReference type="ChEBI" id="CHEBI:15377"/>
        <dbReference type="ChEBI" id="CHEBI:78474"/>
        <dbReference type="ChEBI" id="CHEBI:78475"/>
    </reaction>
    <physiologicalReaction direction="left-to-right" evidence="16">
        <dbReference type="Rhea" id="RHEA:41893"/>
    </physiologicalReaction>
</comment>
<dbReference type="InterPro" id="IPR029058">
    <property type="entry name" value="AB_hydrolase_fold"/>
</dbReference>
<dbReference type="Gene3D" id="3.40.47.10">
    <property type="match status" value="1"/>
</dbReference>
<comment type="catalytic activity">
    <reaction evidence="33">
        <text>hexadecanoyl-[ACP] + malonyl-[ACP] + H(+) = 3-oxooctadecanoyl-[ACP] + holo-[ACP] + CO2</text>
        <dbReference type="Rhea" id="RHEA:41916"/>
        <dbReference type="Rhea" id="RHEA-COMP:9623"/>
        <dbReference type="Rhea" id="RHEA-COMP:9652"/>
        <dbReference type="Rhea" id="RHEA-COMP:9653"/>
        <dbReference type="Rhea" id="RHEA-COMP:9685"/>
        <dbReference type="ChEBI" id="CHEBI:15378"/>
        <dbReference type="ChEBI" id="CHEBI:16526"/>
        <dbReference type="ChEBI" id="CHEBI:64479"/>
        <dbReference type="ChEBI" id="CHEBI:78449"/>
        <dbReference type="ChEBI" id="CHEBI:78483"/>
        <dbReference type="ChEBI" id="CHEBI:78487"/>
    </reaction>
    <physiologicalReaction direction="left-to-right" evidence="33">
        <dbReference type="Rhea" id="RHEA:41917"/>
    </physiologicalReaction>
</comment>
<evidence type="ECO:0000256" key="27">
    <source>
        <dbReference type="ARBA" id="ARBA00047500"/>
    </source>
</evidence>
<keyword evidence="4" id="KW-0597">Phosphoprotein</keyword>
<evidence type="ECO:0000256" key="48">
    <source>
        <dbReference type="ARBA" id="ARBA00049422"/>
    </source>
</evidence>
<comment type="catalytic activity">
    <reaction evidence="30">
        <text>(2E)-hexenoyl-[ACP] + NADPH + H(+) = hexanoyl-[ACP] + NADP(+)</text>
        <dbReference type="Rhea" id="RHEA:41832"/>
        <dbReference type="Rhea" id="RHEA-COMP:9631"/>
        <dbReference type="Rhea" id="RHEA-COMP:9632"/>
        <dbReference type="ChEBI" id="CHEBI:15378"/>
        <dbReference type="ChEBI" id="CHEBI:57783"/>
        <dbReference type="ChEBI" id="CHEBI:58349"/>
        <dbReference type="ChEBI" id="CHEBI:78458"/>
        <dbReference type="ChEBI" id="CHEBI:78459"/>
    </reaction>
    <physiologicalReaction direction="left-to-right" evidence="30">
        <dbReference type="Rhea" id="RHEA:41833"/>
    </physiologicalReaction>
</comment>
<organism evidence="56 57">
    <name type="scientific">Polyangium mundeleinium</name>
    <dbReference type="NCBI Taxonomy" id="2995306"/>
    <lineage>
        <taxon>Bacteria</taxon>
        <taxon>Pseudomonadati</taxon>
        <taxon>Myxococcota</taxon>
        <taxon>Polyangia</taxon>
        <taxon>Polyangiales</taxon>
        <taxon>Polyangiaceae</taxon>
        <taxon>Polyangium</taxon>
    </lineage>
</organism>
<reference evidence="56 57" key="1">
    <citation type="submission" date="2022-11" db="EMBL/GenBank/DDBJ databases">
        <title>Minimal conservation of predation-associated metabolite biosynthetic gene clusters underscores biosynthetic potential of Myxococcota including descriptions for ten novel species: Archangium lansinium sp. nov., Myxococcus landrumus sp. nov., Nannocystis bai.</title>
        <authorList>
            <person name="Ahearne A."/>
            <person name="Stevens C."/>
            <person name="Dowd S."/>
        </authorList>
    </citation>
    <scope>NUCLEOTIDE SEQUENCE [LARGE SCALE GENOMIC DNA]</scope>
    <source>
        <strain evidence="56 57">RJM3</strain>
    </source>
</reference>
<dbReference type="PROSITE" id="PS00455">
    <property type="entry name" value="AMP_BINDING"/>
    <property type="match status" value="1"/>
</dbReference>
<evidence type="ECO:0000256" key="16">
    <source>
        <dbReference type="ARBA" id="ARBA00023398"/>
    </source>
</evidence>
<dbReference type="Pfam" id="PF13602">
    <property type="entry name" value="ADH_zinc_N_2"/>
    <property type="match status" value="1"/>
</dbReference>
<dbReference type="InterPro" id="IPR045851">
    <property type="entry name" value="AMP-bd_C_sf"/>
</dbReference>
<dbReference type="InterPro" id="IPR014043">
    <property type="entry name" value="Acyl_transferase_dom"/>
</dbReference>
<evidence type="ECO:0000256" key="5">
    <source>
        <dbReference type="ARBA" id="ARBA00022679"/>
    </source>
</evidence>
<feature type="domain" description="Carrier" evidence="53">
    <location>
        <begin position="3169"/>
        <end position="3244"/>
    </location>
</feature>
<dbReference type="SUPFAM" id="SSF55048">
    <property type="entry name" value="Probable ACP-binding domain of malonyl-CoA ACP transacylase"/>
    <property type="match status" value="1"/>
</dbReference>
<evidence type="ECO:0000256" key="46">
    <source>
        <dbReference type="ARBA" id="ARBA00049263"/>
    </source>
</evidence>
<evidence type="ECO:0000256" key="51">
    <source>
        <dbReference type="ARBA" id="ARBA00049533"/>
    </source>
</evidence>
<evidence type="ECO:0000256" key="11">
    <source>
        <dbReference type="ARBA" id="ARBA00023332"/>
    </source>
</evidence>
<dbReference type="InterPro" id="IPR018201">
    <property type="entry name" value="Ketoacyl_synth_AS"/>
</dbReference>
<evidence type="ECO:0000256" key="10">
    <source>
        <dbReference type="ARBA" id="ARBA00023268"/>
    </source>
</evidence>
<comment type="catalytic activity">
    <reaction evidence="23">
        <text>hexanoyl-[ACP] + malonyl-[ACP] + H(+) = 3-oxooctanoyl-[ACP] + holo-[ACP] + CO2</text>
        <dbReference type="Rhea" id="RHEA:41836"/>
        <dbReference type="Rhea" id="RHEA-COMP:9623"/>
        <dbReference type="Rhea" id="RHEA-COMP:9632"/>
        <dbReference type="Rhea" id="RHEA-COMP:9633"/>
        <dbReference type="Rhea" id="RHEA-COMP:9685"/>
        <dbReference type="ChEBI" id="CHEBI:15378"/>
        <dbReference type="ChEBI" id="CHEBI:16526"/>
        <dbReference type="ChEBI" id="CHEBI:64479"/>
        <dbReference type="ChEBI" id="CHEBI:78449"/>
        <dbReference type="ChEBI" id="CHEBI:78459"/>
        <dbReference type="ChEBI" id="CHEBI:78460"/>
    </reaction>
    <physiologicalReaction direction="left-to-right" evidence="23">
        <dbReference type="Rhea" id="RHEA:41837"/>
    </physiologicalReaction>
</comment>
<evidence type="ECO:0000256" key="13">
    <source>
        <dbReference type="ARBA" id="ARBA00023373"/>
    </source>
</evidence>
<dbReference type="InterPro" id="IPR009081">
    <property type="entry name" value="PP-bd_ACP"/>
</dbReference>
<sequence>MSTDRRMDDKAGDGEELSPLQRALLGLRKARAKIDALERSRSEPIAVIGMACRFPGGANTPEAFFDLLDAGVDAVGEVPAGRFRVDSSEDGAEDAAARAMRWGAFLGDDVSLFDASFFNISPREAQALDPQQRLLLELAWEALENAAQVPEHLGGSRTGVFLGMMNTDYASLCMQLPPDAQDMYVATGNGHCFPAGRLSFALGLVGPSFVVDTACSSSLVGLHLAVRSLRSGECSLALAGGVNLMLTPFASRASAKLGALSPDGKCRSFDASANGFVRGEGGAIVVLKRLSDAERDRDPILAVIRGSAVNQDGRSTGLTTPNVLSQEALIRQALEDARIAPERIGYVETHGTGTPLGDPIEFEALRAVYGQPREDGSTLVLGAVKTNIGHLEAGAGVAGLVKAILCLGRGTIPKNLHFETLNPRISIQGTPFVLPRTAVPWKAENGLRVAAVSSFGMSGTNAHVILEEAPRKEGAVAAPQARSCFVLPISGKSPEALSILAGAHAEHLARTSADIADVMYSASARRGHHEERIAVVGCNKEEMAVALASFSRGDMPERAWRGKAPSVPPKVAFVFPGQGSQWAGMGRKLLQEEPVFRRAMEECNELFRQEMGLSVIEEISRPAEASRLGDTLVTQPALFAVEMALASLLESWGITPDIVIGHSVGELVAARVAGILDLNEATRLCARRAHVMQSATGHGKMVLCAMTVAEAEEAIAGLSDRVGIAAINHSKSVVLSGDVAAMGEVTTRLEARGIHCRPLRADVAFHSPQMEPLRAELLRELGQVAVRRGVIPMISTVKGEVTPGERMDAAYWGDNLRNTVQFAPAIAAALAAHARLFVEVGPHPTLSLDITQILESSKMGGASVPTLRRGEDDHERMLSALASLYTQGCRVSWAQVCSAGGSVVSLPNHPFKRARHWLPATLDGSAPTKRSGHPLVGEPIASAAHPEELVFETRVDVGSTPWLADHRVMGDIVFPAAGYVEMALAGGAARDQKDACTIERLAIEAPLVLTEGEGCTLQLVLTSEGPSERSFLIASRAREGAAWLVHARGKLRRVTERQQARPSGEAIARRLGLSGGVSPEEHYSRVAAAGIQYGPAFQGLKEIVTAEGEVLGRVKLPEGMLDARYRVHPALLDACFQVLGGLFSEAAGEQVYLPVGIERVELEGRPGREVWVSGRLRGAARADDEERVVDLSIESSDGRKIADIVGFRVRRMPGTERHDELEQCLMDVAWRPSEMDDEPSSPTGTWMVFADDGGTADAVLRVLSTTAERCIRIGKGLAYESRGADSYRINPESEDDYRRVIHDALGDRGQCHGVLHLFSLDEEQPIDMAADLTLALSRASVRATNVVKALAHRSAEHAPRLFLVTRGAQAVLEGEHVSLSQAPLWGVGRTIALEHPDLRCTCIDLDVARRDDDATNLSRALAQCGQEHQVAMRGALRHVARIVHGRFDASGDLPSGQARVLANGRPFQLESAKPGYLENIALHASRRRPPGHGEVEIEVEAAALNFIDILKAMGTYPGLGPGRVALGGECSGRVVSLGEGVSGLEIGQEVIALAPAACASHVTTYARYVAPKPSAMSFAEAAAVPLVFMTAWYAIHDLGRARKGESILIHSATGGTGLAAIQVSRLLGLRIFATAGSESKRSHLRSMGIEHVMDSRSLSFAEEILRVTEGRGVDLVLNSLTGDALVKSLEVLASYGRFLEIGKRDIYENRKIGLLPFRKAISYSAVDLAGMSAERPDLFASLLEDVMGHFVEGRFEPLPVTSFDASDAESAFRLMAQAKHTGKIVLSMKDAQARVLLPGSLRPISVGADGTYLITGGLGGLGLSLARWLVEKGARHLVLVGRKGPSGDAVEAIHAMEQAGARVEYARADVSRREDVDRVFATIDARFPSLRGVVHAAAVLDDHSLLELGEAKFRGVFDPKACGAYHLHTATLERDLDFFVMYSSAASLFGSAGQANYAAANAFLDALAHERSRMGLPAMSIQWGAFSEVGMAAATERRKDHLAALGAMTLSPAEGLSLMEKLFAHPRSVVGVVRMDVERISQANHPALASGYFAAFQGGARSETGAPGAGGGLRERVRAVRGDERRRLVKEYVVQQLSRVLRLDPSRFDEHAPLKELGVDSLMSLELRNRVNAGLGLDLGATILLTHPDIAAVCETILGKLGADAAGDASTALAEVPSRTEPAGEARSPLSHNQRALWFLHRAAPGSTVYNVGAALRVRGPLDVSALKNALHQVLMRHPVLRSTYAMHDGDVVRHVDPRGAVRFEEIDAASWTEEELSARLRAATQSPIDLEFGPTFTVTIFRRCADESVLFVDSHHIGLDLWSFAIVHEELWSLYTASVTGKKAALPLVTHDYDDFVRWQSKMIESAEGERHFAYWRDELRGDIEPLRLPADRPRPPVLSYRGSSHAFTFPKEVEDRLRALARAEGTTLFAVLLAAFQVFLHRWSGQNDILVGSPAAGRSLAQWSSVVGYFVNPIVLRASFSDDPSFRAALGQIHRTVLFALEHQDYPFSHLVERLAVPRDPAYSPVFQAMFGLEQSHRGGDEAALVLGEGGARVTLGPLEGESIALEDRGAPVDLALLVADTGHGLSASLRYNTDIFERGTIARFAMGISTLFAAIVEEPGRRVSEYPLLSPDEQRKLLVDWNDTDACFARGACLHQVFEEHAKAHPEVLAIVSGEEQLSYHEVNRRANRLAHRLRRMGVGRDSTVGLCLPRSSALLVSIIAVLKAGGAYLPLDPSLPRERLTFMIEDASVRALVTASTHVQALSGSSVPAVLLDTDAGSLDTESDADPENLTEPDRAAYVIYTSGSTGRPKGVLCHHVGITNLIAHFQRKATLAPGDAHSFWSSLSFDASVFEIFSAFLSAGTIHIPPEEVRLVPEAFMDWLRARDVRGAYIPPFMIDETLAALESGRGPTSLRRLMVGVEPIPERTLARIVEKTPGLCIVNSYGPTEAAVIACTYDIEPSIAPDRPAPIGRPIQNMRAYVLDRRMQPVPIGVPGELHVAGVGVAHGYVNRPDLSAERFLADPFSPHGTERMYRSGDMARWRADGNLEFLGRADHQVKVRGHRIELGEIESALARHPSVHEVAVVVRAEQAGEKRIVAYTVSREGAPPIPASDLRTYLARTLPDYMVPSLFVSLDAMPRTASDKIDRGALREVDPRGAEPHGTHVGPRDAVELDLVQVWEEVLSVPRVGVHDDFFTLGGHSLLAVSLMTAVERRFGLKLPIAALLQAPTPAALARRIRDGSAPGPWSPAVAIQPSGRGRPFFCVHPIVGTVMVYVPLARLLGTDRPFHGLQAPGLLDDLTPSRSVEALAERYVQAIRAIQPEGPYLLGGWSFGGLVAIEMAAQLVEQGQEVSFLAVLDTASPDNLQEEAPMDSLDTLLRMAEGLGAPISSAELDKIDPEQRVAFVFERIRALELFPSELGVERLVAHIDAHLFAGLRYRPRPPCRMDLFRATESAGGGSQPTPHFGDAWRAYSSRPVECHDVPGTHYTLVREPHVTVLAERLRGCLNAVDPPQVGEGDARS</sequence>
<evidence type="ECO:0000256" key="14">
    <source>
        <dbReference type="ARBA" id="ARBA00023388"/>
    </source>
</evidence>
<evidence type="ECO:0000256" key="29">
    <source>
        <dbReference type="ARBA" id="ARBA00047810"/>
    </source>
</evidence>
<dbReference type="Pfam" id="PF00501">
    <property type="entry name" value="AMP-binding"/>
    <property type="match status" value="1"/>
</dbReference>
<keyword evidence="7" id="KW-0702">S-nitrosylation</keyword>
<comment type="catalytic activity">
    <reaction evidence="35">
        <text>tetradecanoyl-[ACP] + H2O = tetradecanoate + holo-[ACP] + H(+)</text>
        <dbReference type="Rhea" id="RHEA:30123"/>
        <dbReference type="Rhea" id="RHEA-COMP:9648"/>
        <dbReference type="Rhea" id="RHEA-COMP:9685"/>
        <dbReference type="ChEBI" id="CHEBI:15377"/>
        <dbReference type="ChEBI" id="CHEBI:15378"/>
        <dbReference type="ChEBI" id="CHEBI:30807"/>
        <dbReference type="ChEBI" id="CHEBI:64479"/>
        <dbReference type="ChEBI" id="CHEBI:78477"/>
        <dbReference type="EC" id="3.1.2.14"/>
    </reaction>
    <physiologicalReaction direction="left-to-right" evidence="35">
        <dbReference type="Rhea" id="RHEA:30124"/>
    </physiologicalReaction>
</comment>
<evidence type="ECO:0000256" key="35">
    <source>
        <dbReference type="ARBA" id="ARBA00048289"/>
    </source>
</evidence>
<dbReference type="Gene3D" id="3.30.300.30">
    <property type="match status" value="1"/>
</dbReference>
<comment type="catalytic activity">
    <reaction evidence="28">
        <text>dodecanoyl-[ACP] + malonyl-[ACP] + H(+) = 3-oxotetradecanoyl-[ACP] + holo-[ACP] + CO2</text>
        <dbReference type="Rhea" id="RHEA:41884"/>
        <dbReference type="Rhea" id="RHEA-COMP:9623"/>
        <dbReference type="Rhea" id="RHEA-COMP:9644"/>
        <dbReference type="Rhea" id="RHEA-COMP:9645"/>
        <dbReference type="Rhea" id="RHEA-COMP:9685"/>
        <dbReference type="ChEBI" id="CHEBI:15378"/>
        <dbReference type="ChEBI" id="CHEBI:16526"/>
        <dbReference type="ChEBI" id="CHEBI:64479"/>
        <dbReference type="ChEBI" id="CHEBI:65264"/>
        <dbReference type="ChEBI" id="CHEBI:78449"/>
        <dbReference type="ChEBI" id="CHEBI:78473"/>
    </reaction>
    <physiologicalReaction direction="left-to-right" evidence="28">
        <dbReference type="Rhea" id="RHEA:41885"/>
    </physiologicalReaction>
</comment>
<evidence type="ECO:0000256" key="22">
    <source>
        <dbReference type="ARBA" id="ARBA00047300"/>
    </source>
</evidence>
<evidence type="ECO:0000256" key="39">
    <source>
        <dbReference type="ARBA" id="ARBA00048650"/>
    </source>
</evidence>
<evidence type="ECO:0000313" key="56">
    <source>
        <dbReference type="EMBL" id="MDC0747873.1"/>
    </source>
</evidence>
<dbReference type="RefSeq" id="WP_271926581.1">
    <property type="nucleotide sequence ID" value="NZ_JAQNDO010000001.1"/>
</dbReference>
<dbReference type="InterPro" id="IPR006162">
    <property type="entry name" value="Ppantetheine_attach_site"/>
</dbReference>
<evidence type="ECO:0000256" key="8">
    <source>
        <dbReference type="ARBA" id="ARBA00022898"/>
    </source>
</evidence>
<evidence type="ECO:0000256" key="31">
    <source>
        <dbReference type="ARBA" id="ARBA00047953"/>
    </source>
</evidence>
<evidence type="ECO:0000256" key="47">
    <source>
        <dbReference type="ARBA" id="ARBA00049414"/>
    </source>
</evidence>
<dbReference type="NCBIfam" id="TIGR01733">
    <property type="entry name" value="AA-adenyl-dom"/>
    <property type="match status" value="1"/>
</dbReference>
<evidence type="ECO:0000256" key="15">
    <source>
        <dbReference type="ARBA" id="ARBA00023394"/>
    </source>
</evidence>